<dbReference type="PROSITE" id="PS51257">
    <property type="entry name" value="PROKAR_LIPOPROTEIN"/>
    <property type="match status" value="1"/>
</dbReference>
<dbReference type="HOGENOM" id="CLU_1895097_0_0_11"/>
<feature type="region of interest" description="Disordered" evidence="1">
    <location>
        <begin position="59"/>
        <end position="83"/>
    </location>
</feature>
<dbReference type="Proteomes" id="UP000015001">
    <property type="component" value="Unassembled WGS sequence"/>
</dbReference>
<sequence>MLGRRITKCGGRHGQDGAPVVAVWGCGTAACRRFPGGRRRCGSGVCCPPVHGLPAYQRRGGMASGHAPRTHRHGDGHPHRSLTPCSLVRRTRLAWTGTRNIGVRRILLGHSLPSPPAQRHHPPPVSTGTT</sequence>
<evidence type="ECO:0000256" key="1">
    <source>
        <dbReference type="SAM" id="MobiDB-lite"/>
    </source>
</evidence>
<organism evidence="2 3">
    <name type="scientific">Streptomyces afghaniensis 772</name>
    <dbReference type="NCBI Taxonomy" id="1283301"/>
    <lineage>
        <taxon>Bacteria</taxon>
        <taxon>Bacillati</taxon>
        <taxon>Actinomycetota</taxon>
        <taxon>Actinomycetes</taxon>
        <taxon>Kitasatosporales</taxon>
        <taxon>Streptomycetaceae</taxon>
        <taxon>Streptomyces</taxon>
    </lineage>
</organism>
<evidence type="ECO:0000313" key="3">
    <source>
        <dbReference type="Proteomes" id="UP000015001"/>
    </source>
</evidence>
<proteinExistence type="predicted"/>
<feature type="region of interest" description="Disordered" evidence="1">
    <location>
        <begin position="110"/>
        <end position="130"/>
    </location>
</feature>
<accession>S4MMF3</accession>
<gene>
    <name evidence="2" type="ORF">STAFG_6187</name>
</gene>
<dbReference type="PATRIC" id="fig|1283301.3.peg.6144"/>
<dbReference type="AlphaFoldDB" id="S4MMF3"/>
<protein>
    <submittedName>
        <fullName evidence="2">Uncharacterized protein</fullName>
    </submittedName>
</protein>
<evidence type="ECO:0000313" key="2">
    <source>
        <dbReference type="EMBL" id="EPJ36755.1"/>
    </source>
</evidence>
<name>S4MMF3_9ACTN</name>
<reference evidence="2 3" key="1">
    <citation type="submission" date="2013-02" db="EMBL/GenBank/DDBJ databases">
        <title>Draft Genome Sequence of Streptomyces afghaniensis, Which Produces Compounds of the Julimycin B-Complex.</title>
        <authorList>
            <person name="Gruening B.A."/>
            <person name="Praeg A."/>
            <person name="Erxleben A."/>
            <person name="Guenther S."/>
            <person name="Fiedler H.-P."/>
            <person name="Goodfellow M."/>
            <person name="Mueller M."/>
        </authorList>
    </citation>
    <scope>NUCLEOTIDE SEQUENCE [LARGE SCALE GENOMIC DNA]</scope>
    <source>
        <strain evidence="2 3">772</strain>
    </source>
</reference>
<keyword evidence="3" id="KW-1185">Reference proteome</keyword>
<comment type="caution">
    <text evidence="2">The sequence shown here is derived from an EMBL/GenBank/DDBJ whole genome shotgun (WGS) entry which is preliminary data.</text>
</comment>
<dbReference type="EMBL" id="AOPY01001542">
    <property type="protein sequence ID" value="EPJ36755.1"/>
    <property type="molecule type" value="Genomic_DNA"/>
</dbReference>